<sequence length="556" mass="65244">MFDKLPYEIFKQIAWRIPQEDKISLTYVCKRSYESIIPFIYQNLFLNETYHINGDYDNSFGTCYWSVLNFHYIDEDDSNTKNDMSNRRLAKVKFSYFERTLAESPKRLCPLINRIRCTWHLNEDVMTNVLKLLSEYGSNLKFVDQFVRSSVNKGLEPLSKQLKTLTLTPPTLMPTHNSVSGSYLNKIDRLLLKCDLSRLEKLSIHINALKYFKNTGSPMKIKALVLNLRPDTLNLAEYDASDDFLKELEYIDIFDASTLRQLEILSWYSRDDFPSGEEGGFDRLYVKWGLEGFWKFPNIEKLSLASLVYSEFFLMNCLAVFHNLKILKLDYMGKFDFDVSLINFLSKQVCGKKLQRFDIHCELNHRLFFPMTDNPLTRLNFDGFCPCSTCKNTIHEVILKKIFPETRSKLLKNPNKFQAHNFFYQMFFENKIMPYTNIIDNESPAMGWDSVPIETFVRKFNENLQSTIENTENITVNKITREDAISLYHLYLHYLKDVFKVFEQSLPNLEYLTINGIPTKIIQVDELQRCAVPLFYNNGYKSNSVYELVDAEALFS</sequence>
<evidence type="ECO:0000313" key="2">
    <source>
        <dbReference type="EMBL" id="EDN60472.1"/>
    </source>
</evidence>
<protein>
    <submittedName>
        <fullName evidence="2">Conserved protein</fullName>
    </submittedName>
</protein>
<dbReference type="HOGENOM" id="CLU_020929_1_0_1"/>
<gene>
    <name evidence="2" type="ORF">SCY_1030</name>
</gene>
<dbReference type="AlphaFoldDB" id="A6ZY92"/>
<dbReference type="EMBL" id="AAFW02000145">
    <property type="protein sequence ID" value="EDN60472.1"/>
    <property type="molecule type" value="Genomic_DNA"/>
</dbReference>
<dbReference type="Proteomes" id="UP000007060">
    <property type="component" value="Unassembled WGS sequence"/>
</dbReference>
<evidence type="ECO:0000313" key="3">
    <source>
        <dbReference type="Proteomes" id="UP000007060"/>
    </source>
</evidence>
<reference evidence="2 3" key="1">
    <citation type="journal article" date="2007" name="Proc. Natl. Acad. Sci. U.S.A.">
        <title>Genome sequencing and comparative analysis of Saccharomyces cerevisiae strain YJM789.</title>
        <authorList>
            <person name="Wei W."/>
            <person name="McCusker J.H."/>
            <person name="Hyman R.W."/>
            <person name="Jones T."/>
            <person name="Ning Y."/>
            <person name="Cao Z."/>
            <person name="Gu Z."/>
            <person name="Bruno D."/>
            <person name="Miranda M."/>
            <person name="Nguyen M."/>
            <person name="Wilhelmy J."/>
            <person name="Komp C."/>
            <person name="Tamse R."/>
            <person name="Wang X."/>
            <person name="Jia P."/>
            <person name="Luedi P."/>
            <person name="Oefner P.J."/>
            <person name="David L."/>
            <person name="Dietrich F.S."/>
            <person name="Li Y."/>
            <person name="Davis R.W."/>
            <person name="Steinmetz L.M."/>
        </authorList>
    </citation>
    <scope>NUCLEOTIDE SEQUENCE [LARGE SCALE GENOMIC DNA]</scope>
    <source>
        <strain evidence="2 3">YJM789</strain>
    </source>
</reference>
<name>A6ZY92_YEAS7</name>
<organism evidence="2 3">
    <name type="scientific">Saccharomyces cerevisiae (strain YJM789)</name>
    <name type="common">Baker's yeast</name>
    <dbReference type="NCBI Taxonomy" id="307796"/>
    <lineage>
        <taxon>Eukaryota</taxon>
        <taxon>Fungi</taxon>
        <taxon>Dikarya</taxon>
        <taxon>Ascomycota</taxon>
        <taxon>Saccharomycotina</taxon>
        <taxon>Saccharomycetes</taxon>
        <taxon>Saccharomycetales</taxon>
        <taxon>Saccharomycetaceae</taxon>
        <taxon>Saccharomyces</taxon>
    </lineage>
</organism>
<dbReference type="PROSITE" id="PS50181">
    <property type="entry name" value="FBOX"/>
    <property type="match status" value="1"/>
</dbReference>
<feature type="domain" description="F-box" evidence="1">
    <location>
        <begin position="1"/>
        <end position="44"/>
    </location>
</feature>
<proteinExistence type="predicted"/>
<accession>A6ZY92</accession>
<dbReference type="InterPro" id="IPR001810">
    <property type="entry name" value="F-box_dom"/>
</dbReference>
<dbReference type="OrthoDB" id="4060589at2759"/>
<comment type="caution">
    <text evidence="2">The sequence shown here is derived from an EMBL/GenBank/DDBJ whole genome shotgun (WGS) entry which is preliminary data.</text>
</comment>
<evidence type="ECO:0000259" key="1">
    <source>
        <dbReference type="PROSITE" id="PS50181"/>
    </source>
</evidence>